<dbReference type="CDD" id="cd10001">
    <property type="entry name" value="HDAC_classII_APAH"/>
    <property type="match status" value="1"/>
</dbReference>
<dbReference type="Proteomes" id="UP001168613">
    <property type="component" value="Unassembled WGS sequence"/>
</dbReference>
<proteinExistence type="inferred from homology"/>
<feature type="domain" description="Histone deacetylase" evidence="6">
    <location>
        <begin position="30"/>
        <end position="343"/>
    </location>
</feature>
<keyword evidence="4" id="KW-0378">Hydrolase</keyword>
<evidence type="ECO:0000313" key="8">
    <source>
        <dbReference type="Proteomes" id="UP001168613"/>
    </source>
</evidence>
<dbReference type="EMBL" id="JAJHNU010000005">
    <property type="protein sequence ID" value="MDN4122686.1"/>
    <property type="molecule type" value="Genomic_DNA"/>
</dbReference>
<keyword evidence="3" id="KW-0479">Metal-binding</keyword>
<dbReference type="RefSeq" id="WP_266123791.1">
    <property type="nucleotide sequence ID" value="NZ_JAJHNU010000005.1"/>
</dbReference>
<dbReference type="Gene3D" id="3.40.800.20">
    <property type="entry name" value="Histone deacetylase domain"/>
    <property type="match status" value="1"/>
</dbReference>
<keyword evidence="5" id="KW-0862">Zinc</keyword>
<dbReference type="InterPro" id="IPR037138">
    <property type="entry name" value="His_deacetylse_dom_sf"/>
</dbReference>
<gene>
    <name evidence="7" type="ORF">LMS43_15450</name>
</gene>
<evidence type="ECO:0000256" key="2">
    <source>
        <dbReference type="ARBA" id="ARBA00005947"/>
    </source>
</evidence>
<dbReference type="PANTHER" id="PTHR10625:SF17">
    <property type="entry name" value="HISTONE DEACETYLASE 8"/>
    <property type="match status" value="1"/>
</dbReference>
<evidence type="ECO:0000256" key="4">
    <source>
        <dbReference type="ARBA" id="ARBA00022801"/>
    </source>
</evidence>
<evidence type="ECO:0000256" key="3">
    <source>
        <dbReference type="ARBA" id="ARBA00022723"/>
    </source>
</evidence>
<reference evidence="7" key="1">
    <citation type="submission" date="2021-11" db="EMBL/GenBank/DDBJ databases">
        <title>Draft genome sequence of Alcaligenes endophyticus type strain CCUG 75668T.</title>
        <authorList>
            <person name="Salva-Serra F."/>
            <person name="Duran R.E."/>
            <person name="Seeger M."/>
            <person name="Moore E.R.B."/>
            <person name="Jaen-Luchoro D."/>
        </authorList>
    </citation>
    <scope>NUCLEOTIDE SEQUENCE</scope>
    <source>
        <strain evidence="7">CCUG 75668</strain>
    </source>
</reference>
<comment type="similarity">
    <text evidence="2">Belongs to the histone deacetylase family.</text>
</comment>
<keyword evidence="8" id="KW-1185">Reference proteome</keyword>
<dbReference type="PANTHER" id="PTHR10625">
    <property type="entry name" value="HISTONE DEACETYLASE HDAC1-RELATED"/>
    <property type="match status" value="1"/>
</dbReference>
<name>A0ABT8EN08_9BURK</name>
<dbReference type="SUPFAM" id="SSF52768">
    <property type="entry name" value="Arginase/deacetylase"/>
    <property type="match status" value="1"/>
</dbReference>
<organism evidence="7 8">
    <name type="scientific">Alcaligenes endophyticus</name>
    <dbReference type="NCBI Taxonomy" id="1929088"/>
    <lineage>
        <taxon>Bacteria</taxon>
        <taxon>Pseudomonadati</taxon>
        <taxon>Pseudomonadota</taxon>
        <taxon>Betaproteobacteria</taxon>
        <taxon>Burkholderiales</taxon>
        <taxon>Alcaligenaceae</taxon>
        <taxon>Alcaligenes</taxon>
    </lineage>
</organism>
<evidence type="ECO:0000256" key="1">
    <source>
        <dbReference type="ARBA" id="ARBA00001947"/>
    </source>
</evidence>
<comment type="cofactor">
    <cofactor evidence="1">
        <name>Zn(2+)</name>
        <dbReference type="ChEBI" id="CHEBI:29105"/>
    </cofactor>
</comment>
<dbReference type="InterPro" id="IPR000286">
    <property type="entry name" value="HDACs"/>
</dbReference>
<evidence type="ECO:0000259" key="6">
    <source>
        <dbReference type="Pfam" id="PF00850"/>
    </source>
</evidence>
<dbReference type="PRINTS" id="PR01270">
    <property type="entry name" value="HDASUPER"/>
</dbReference>
<dbReference type="InterPro" id="IPR023696">
    <property type="entry name" value="Ureohydrolase_dom_sf"/>
</dbReference>
<sequence>MNAFFTRAQMLHDPLQFMRMGRIAECNDLPSRTEVLLDALASVGVSVHEPADYGLDPLLAVHAPHYLAFLHDAYTRWSAHAQAGPEVLPNVSYYLNARQEDQMRSPCRSTSIVGQAAFYLGDLACPIGPHTYTSALRSAHTALAACDSVLGGNRAAYALCRPSGHHAHSDRAAGFCYVNNAAVAAQHLRGKFSKVATLDVDIHHGDGTQQIFYRRDDVLTISMHADPTEYYPYQTGYADEIGFGEGEGYNLNLPLAHGSGNAEFLAALDQAGQAVTTFGAEVLVLSLGFDAHKQDPLSVLELDTDCFYEVGRRIQALNLPTVIVQEGGYAIDEIGGCLRAFLRGFLPASIR</sequence>
<evidence type="ECO:0000313" key="7">
    <source>
        <dbReference type="EMBL" id="MDN4122686.1"/>
    </source>
</evidence>
<protein>
    <submittedName>
        <fullName evidence="7">Histone deacetylase family protein</fullName>
    </submittedName>
</protein>
<dbReference type="Pfam" id="PF00850">
    <property type="entry name" value="Hist_deacetyl"/>
    <property type="match status" value="1"/>
</dbReference>
<evidence type="ECO:0000256" key="5">
    <source>
        <dbReference type="ARBA" id="ARBA00022833"/>
    </source>
</evidence>
<accession>A0ABT8EN08</accession>
<comment type="caution">
    <text evidence="7">The sequence shown here is derived from an EMBL/GenBank/DDBJ whole genome shotgun (WGS) entry which is preliminary data.</text>
</comment>
<dbReference type="InterPro" id="IPR023801">
    <property type="entry name" value="His_deacetylse_dom"/>
</dbReference>